<organism evidence="3 4">
    <name type="scientific">Streptomyces sviceus (strain ATCC 29083 / DSM 924 / JCM 4929 / NBRC 13980 / NCIMB 11184 / NRRL 5439 / UC 5370)</name>
    <dbReference type="NCBI Taxonomy" id="463191"/>
    <lineage>
        <taxon>Bacteria</taxon>
        <taxon>Bacillati</taxon>
        <taxon>Actinomycetota</taxon>
        <taxon>Actinomycetes</taxon>
        <taxon>Kitasatosporales</taxon>
        <taxon>Streptomycetaceae</taxon>
        <taxon>Streptomyces</taxon>
    </lineage>
</organism>
<dbReference type="InterPro" id="IPR003593">
    <property type="entry name" value="AAA+_ATPase"/>
</dbReference>
<evidence type="ECO:0000313" key="4">
    <source>
        <dbReference type="Proteomes" id="UP000002785"/>
    </source>
</evidence>
<gene>
    <name evidence="3" type="ORF">SSEG_04841</name>
</gene>
<dbReference type="InterPro" id="IPR019734">
    <property type="entry name" value="TPR_rpt"/>
</dbReference>
<dbReference type="PANTHER" id="PTHR47691">
    <property type="entry name" value="REGULATOR-RELATED"/>
    <property type="match status" value="1"/>
</dbReference>
<feature type="region of interest" description="Disordered" evidence="1">
    <location>
        <begin position="173"/>
        <end position="193"/>
    </location>
</feature>
<reference evidence="3" key="1">
    <citation type="submission" date="2009-10" db="EMBL/GenBank/DDBJ databases">
        <title>The genome sequence of Streptomyces sviceus strain ATCC 29083.</title>
        <authorList>
            <consortium name="The Broad Institute Genome Sequencing Platform"/>
            <consortium name="Broad Institute Microbial Sequencing Center"/>
            <person name="Fischbach M."/>
            <person name="Godfrey P."/>
            <person name="Ward D."/>
            <person name="Young S."/>
            <person name="Zeng Q."/>
            <person name="Koehrsen M."/>
            <person name="Alvarado L."/>
            <person name="Berlin A.M."/>
            <person name="Bochicchio J."/>
            <person name="Borenstein D."/>
            <person name="Chapman S.B."/>
            <person name="Chen Z."/>
            <person name="Engels R."/>
            <person name="Freedman E."/>
            <person name="Gellesch M."/>
            <person name="Goldberg J."/>
            <person name="Griggs A."/>
            <person name="Gujja S."/>
            <person name="Heilman E.R."/>
            <person name="Heiman D.I."/>
            <person name="Hepburn T.A."/>
            <person name="Howarth C."/>
            <person name="Jen D."/>
            <person name="Larson L."/>
            <person name="Lewis B."/>
            <person name="Mehta T."/>
            <person name="Park D."/>
            <person name="Pearson M."/>
            <person name="Richards J."/>
            <person name="Roberts A."/>
            <person name="Saif S."/>
            <person name="Shea T.D."/>
            <person name="Shenoy N."/>
            <person name="Sisk P."/>
            <person name="Stolte C."/>
            <person name="Sykes S.N."/>
            <person name="Thomson T."/>
            <person name="Walk T."/>
            <person name="White J."/>
            <person name="Yandava C."/>
            <person name="Straight P."/>
            <person name="Clardy J."/>
            <person name="Hung D."/>
            <person name="Kolter R."/>
            <person name="Mekalanos J."/>
            <person name="Walker S."/>
            <person name="Walsh C.T."/>
            <person name="Wieland-Brown L.C."/>
            <person name="Haas B."/>
            <person name="Nusbaum C."/>
            <person name="Birren B."/>
        </authorList>
    </citation>
    <scope>NUCLEOTIDE SEQUENCE [LARGE SCALE GENOMIC DNA]</scope>
    <source>
        <strain evidence="3">ATCC 29083</strain>
    </source>
</reference>
<dbReference type="EMBL" id="CM000951">
    <property type="protein sequence ID" value="EDY58355.1"/>
    <property type="molecule type" value="Genomic_DNA"/>
</dbReference>
<keyword evidence="4" id="KW-1185">Reference proteome</keyword>
<dbReference type="eggNOG" id="COG0457">
    <property type="taxonomic scope" value="Bacteria"/>
</dbReference>
<dbReference type="SMART" id="SM00382">
    <property type="entry name" value="AAA"/>
    <property type="match status" value="1"/>
</dbReference>
<dbReference type="Pfam" id="PF13424">
    <property type="entry name" value="TPR_12"/>
    <property type="match status" value="2"/>
</dbReference>
<dbReference type="SUPFAM" id="SSF48452">
    <property type="entry name" value="TPR-like"/>
    <property type="match status" value="2"/>
</dbReference>
<dbReference type="Pfam" id="PF13191">
    <property type="entry name" value="AAA_16"/>
    <property type="match status" value="1"/>
</dbReference>
<dbReference type="RefSeq" id="WP_007384369.1">
    <property type="nucleotide sequence ID" value="NZ_CM000951.1"/>
</dbReference>
<evidence type="ECO:0000256" key="1">
    <source>
        <dbReference type="SAM" id="MobiDB-lite"/>
    </source>
</evidence>
<dbReference type="Gene3D" id="3.40.50.300">
    <property type="entry name" value="P-loop containing nucleotide triphosphate hydrolases"/>
    <property type="match status" value="1"/>
</dbReference>
<dbReference type="PANTHER" id="PTHR47691:SF3">
    <property type="entry name" value="HTH-TYPE TRANSCRIPTIONAL REGULATOR RV0890C-RELATED"/>
    <property type="match status" value="1"/>
</dbReference>
<dbReference type="eggNOG" id="COG0464">
    <property type="taxonomic scope" value="Bacteria"/>
</dbReference>
<evidence type="ECO:0000313" key="3">
    <source>
        <dbReference type="EMBL" id="EDY58355.1"/>
    </source>
</evidence>
<sequence>MRDSHRAEAERLLGRAVEEEVRRSGGRVDGAVLLARARGSLDAMAQTAAEEYEAYTCALDEAQAGQLTFGQRYAKEASGTPLLVAAVAALAAAVADLALGTDAGTALGAGVVVGVVGAAATVVKVAGSHLPAAHHRAGAMGQPGGPEQLRLQWLTALEVRGIRPFLDQQRVLSASTGPKKAGPRLRGTDKSAAARGRSVLEQSFGQLPERIGEFAGRRTEMGRIRQWVQASRASTETRPTVVVLHGPPGSGRTALAVRAAHDLKDYFRGACVVDLRGDNPEESPLSTRDALLHLLNRLGAPREQLLFRERSSPDQQVKRLSELYHQHLTGLPVTIVLDDASDPEQVRTLVPERSDSLILVTTREPLRLPSDLAAQVHELPVDSLDAAGAEELLDAAAQSATGPYDAQSADRIRELCGGLPLALRIAGSSLGPRSPRQLAADLGAYGPVGPVERALWLRYTDQSEPARRLLRRLALAGRSSLGAAAAAALLATDETEATRHLVALARAGLIDHVRGSRYRVHDVVRAFAQARLLDEEEPAERTAAQERLIVNYADLADSVLRLVDGNMSTRSDRFSPHGFTSLDEALRWLDDESSFITAALRHAEGVDQGAVLNLLGALCDYCLLRGDLYRLGEISELAQAVDQGLLVRSVQWRTGIAARQLGELDKARTTLTSVVDLYMEAHHDAGAARALCSLGITLHHQGHLTEAAAKLQEALALQSSPELATDRAWTMHALAAVERDRGRVAESLDLLTRSLVLHRAGESVHGEAWAHFQLGQLSLRMGDVPRAESELRTALDLYGRTRDARGEAWALTQLARARLVAGDPSAAVDGLRQAASLHRDNEDARGAAWTVYYLGQALEETGNLDLAVRELERSRTMFSRMRDVYGLACARHHSARVTRDQRAAQTGSLRNSGFARQLLVDARADFQRIGVAHGEAWTCLELAVVDAGNGRTPQALALCDEAAALFASYGDQRGEDWARFLRCTLLPYAAPGGVEIGAAVAQEELAELGRREHGARDEKLDDYVGAYGLLLERGVNLDAGWQAWRLGMVPNRHAREVMGVGAAPARG</sequence>
<protein>
    <submittedName>
        <fullName evidence="3">Regulatory protein</fullName>
    </submittedName>
</protein>
<evidence type="ECO:0000259" key="2">
    <source>
        <dbReference type="SMART" id="SM00382"/>
    </source>
</evidence>
<dbReference type="Gene3D" id="1.25.40.10">
    <property type="entry name" value="Tetratricopeptide repeat domain"/>
    <property type="match status" value="2"/>
</dbReference>
<name>B5HZV0_STRX2</name>
<dbReference type="OrthoDB" id="4332808at2"/>
<dbReference type="InterPro" id="IPR027417">
    <property type="entry name" value="P-loop_NTPase"/>
</dbReference>
<feature type="domain" description="AAA+ ATPase" evidence="2">
    <location>
        <begin position="238"/>
        <end position="384"/>
    </location>
</feature>
<dbReference type="InterPro" id="IPR041664">
    <property type="entry name" value="AAA_16"/>
</dbReference>
<dbReference type="SMART" id="SM00028">
    <property type="entry name" value="TPR"/>
    <property type="match status" value="6"/>
</dbReference>
<dbReference type="Proteomes" id="UP000002785">
    <property type="component" value="Chromosome"/>
</dbReference>
<proteinExistence type="predicted"/>
<dbReference type="AlphaFoldDB" id="B5HZV0"/>
<dbReference type="InterPro" id="IPR011990">
    <property type="entry name" value="TPR-like_helical_dom_sf"/>
</dbReference>
<dbReference type="SUPFAM" id="SSF52540">
    <property type="entry name" value="P-loop containing nucleoside triphosphate hydrolases"/>
    <property type="match status" value="1"/>
</dbReference>
<dbReference type="PRINTS" id="PR00364">
    <property type="entry name" value="DISEASERSIST"/>
</dbReference>
<dbReference type="HOGENOM" id="CLU_010364_0_0_11"/>
<accession>B5HZV0</accession>